<sequence>MAKRREREISRGEERSGEHKVVAVDESSSKRAVAARTKKAQLGRGSRIAALTRLEFGQANGSGVRIARTREIRTSSVISVEFAERAAIARAVGALARTAGQLRSSAIARVNINTSGGVNANEVLIVDGSYSRKEEKRKIE</sequence>
<feature type="region of interest" description="Disordered" evidence="1">
    <location>
        <begin position="1"/>
        <end position="28"/>
    </location>
</feature>
<name>A0AAP0EYT0_9MAGN</name>
<dbReference type="EMBL" id="JBBNAG010000010">
    <property type="protein sequence ID" value="KAK9100730.1"/>
    <property type="molecule type" value="Genomic_DNA"/>
</dbReference>
<dbReference type="Proteomes" id="UP001419268">
    <property type="component" value="Unassembled WGS sequence"/>
</dbReference>
<comment type="caution">
    <text evidence="2">The sequence shown here is derived from an EMBL/GenBank/DDBJ whole genome shotgun (WGS) entry which is preliminary data.</text>
</comment>
<accession>A0AAP0EYT0</accession>
<protein>
    <submittedName>
        <fullName evidence="2">Uncharacterized protein</fullName>
    </submittedName>
</protein>
<gene>
    <name evidence="2" type="ORF">Scep_024160</name>
</gene>
<dbReference type="AlphaFoldDB" id="A0AAP0EYT0"/>
<evidence type="ECO:0000256" key="1">
    <source>
        <dbReference type="SAM" id="MobiDB-lite"/>
    </source>
</evidence>
<proteinExistence type="predicted"/>
<reference evidence="2 3" key="1">
    <citation type="submission" date="2024-01" db="EMBL/GenBank/DDBJ databases">
        <title>Genome assemblies of Stephania.</title>
        <authorList>
            <person name="Yang L."/>
        </authorList>
    </citation>
    <scope>NUCLEOTIDE SEQUENCE [LARGE SCALE GENOMIC DNA]</scope>
    <source>
        <strain evidence="2">JXDWG</strain>
        <tissue evidence="2">Leaf</tissue>
    </source>
</reference>
<evidence type="ECO:0000313" key="3">
    <source>
        <dbReference type="Proteomes" id="UP001419268"/>
    </source>
</evidence>
<keyword evidence="3" id="KW-1185">Reference proteome</keyword>
<evidence type="ECO:0000313" key="2">
    <source>
        <dbReference type="EMBL" id="KAK9100730.1"/>
    </source>
</evidence>
<organism evidence="2 3">
    <name type="scientific">Stephania cephalantha</name>
    <dbReference type="NCBI Taxonomy" id="152367"/>
    <lineage>
        <taxon>Eukaryota</taxon>
        <taxon>Viridiplantae</taxon>
        <taxon>Streptophyta</taxon>
        <taxon>Embryophyta</taxon>
        <taxon>Tracheophyta</taxon>
        <taxon>Spermatophyta</taxon>
        <taxon>Magnoliopsida</taxon>
        <taxon>Ranunculales</taxon>
        <taxon>Menispermaceae</taxon>
        <taxon>Menispermoideae</taxon>
        <taxon>Cissampelideae</taxon>
        <taxon>Stephania</taxon>
    </lineage>
</organism>